<evidence type="ECO:0000313" key="2">
    <source>
        <dbReference type="Proteomes" id="UP001163603"/>
    </source>
</evidence>
<dbReference type="Proteomes" id="UP001163603">
    <property type="component" value="Chromosome 5"/>
</dbReference>
<keyword evidence="2" id="KW-1185">Reference proteome</keyword>
<proteinExistence type="predicted"/>
<name>A0ACC0YTW1_9ROSI</name>
<gene>
    <name evidence="1" type="ORF">Pint_28052</name>
</gene>
<comment type="caution">
    <text evidence="1">The sequence shown here is derived from an EMBL/GenBank/DDBJ whole genome shotgun (WGS) entry which is preliminary data.</text>
</comment>
<accession>A0ACC0YTW1</accession>
<protein>
    <submittedName>
        <fullName evidence="1">Uncharacterized protein</fullName>
    </submittedName>
</protein>
<evidence type="ECO:0000313" key="1">
    <source>
        <dbReference type="EMBL" id="KAJ0041019.1"/>
    </source>
</evidence>
<sequence>MASVSRPTAPTQVHCVKSSSFLNCFSHIPYHGMPRVPAVKIASDGASTRVGIDQGVYVPDLLRKPVASLSDDKRGDERGRSRKVDWEDQILSDTVPLVGLVRMILHSGRYKIDDRLSPEHEKVIVERLLPYHPNYFEKTGCGIDHIMVSYHPDFEGTRCLFIVQKDGEMVDFSYWKCIHGLIRKKYPLHAESFILRHFRRNWRRG</sequence>
<dbReference type="EMBL" id="CM047740">
    <property type="protein sequence ID" value="KAJ0041019.1"/>
    <property type="molecule type" value="Genomic_DNA"/>
</dbReference>
<reference evidence="2" key="1">
    <citation type="journal article" date="2023" name="G3 (Bethesda)">
        <title>Genome assembly and association tests identify interacting loci associated with vigor, precocity, and sex in interspecific pistachio rootstocks.</title>
        <authorList>
            <person name="Palmer W."/>
            <person name="Jacygrad E."/>
            <person name="Sagayaradj S."/>
            <person name="Cavanaugh K."/>
            <person name="Han R."/>
            <person name="Bertier L."/>
            <person name="Beede B."/>
            <person name="Kafkas S."/>
            <person name="Golino D."/>
            <person name="Preece J."/>
            <person name="Michelmore R."/>
        </authorList>
    </citation>
    <scope>NUCLEOTIDE SEQUENCE [LARGE SCALE GENOMIC DNA]</scope>
</reference>
<organism evidence="1 2">
    <name type="scientific">Pistacia integerrima</name>
    <dbReference type="NCBI Taxonomy" id="434235"/>
    <lineage>
        <taxon>Eukaryota</taxon>
        <taxon>Viridiplantae</taxon>
        <taxon>Streptophyta</taxon>
        <taxon>Embryophyta</taxon>
        <taxon>Tracheophyta</taxon>
        <taxon>Spermatophyta</taxon>
        <taxon>Magnoliopsida</taxon>
        <taxon>eudicotyledons</taxon>
        <taxon>Gunneridae</taxon>
        <taxon>Pentapetalae</taxon>
        <taxon>rosids</taxon>
        <taxon>malvids</taxon>
        <taxon>Sapindales</taxon>
        <taxon>Anacardiaceae</taxon>
        <taxon>Pistacia</taxon>
    </lineage>
</organism>